<keyword evidence="2" id="KW-1185">Reference proteome</keyword>
<comment type="caution">
    <text evidence="1">The sequence shown here is derived from an EMBL/GenBank/DDBJ whole genome shotgun (WGS) entry which is preliminary data.</text>
</comment>
<protein>
    <submittedName>
        <fullName evidence="1">Type I-E CRISPR-associated protein Cse2/CasB</fullName>
    </submittedName>
</protein>
<dbReference type="AlphaFoldDB" id="A0A2A6REV3"/>
<dbReference type="Pfam" id="PF09485">
    <property type="entry name" value="CRISPR_Cse2"/>
    <property type="match status" value="1"/>
</dbReference>
<evidence type="ECO:0000313" key="2">
    <source>
        <dbReference type="Proteomes" id="UP000220527"/>
    </source>
</evidence>
<proteinExistence type="predicted"/>
<accession>A0A2A6REV3</accession>
<dbReference type="CDD" id="cd09731">
    <property type="entry name" value="Cse2_I-E"/>
    <property type="match status" value="1"/>
</dbReference>
<dbReference type="Proteomes" id="UP000220527">
    <property type="component" value="Unassembled WGS sequence"/>
</dbReference>
<name>A0A2A6REV3_9CHLR</name>
<organism evidence="1 2">
    <name type="scientific">Candidatus Viridilinea mediisalina</name>
    <dbReference type="NCBI Taxonomy" id="2024553"/>
    <lineage>
        <taxon>Bacteria</taxon>
        <taxon>Bacillati</taxon>
        <taxon>Chloroflexota</taxon>
        <taxon>Chloroflexia</taxon>
        <taxon>Chloroflexales</taxon>
        <taxon>Chloroflexineae</taxon>
        <taxon>Oscillochloridaceae</taxon>
        <taxon>Candidatus Viridilinea</taxon>
    </lineage>
</organism>
<dbReference type="NCBIfam" id="TIGR02548">
    <property type="entry name" value="casB_cse2"/>
    <property type="match status" value="1"/>
</dbReference>
<dbReference type="EMBL" id="NQWI01000138">
    <property type="protein sequence ID" value="PDW01461.1"/>
    <property type="molecule type" value="Genomic_DNA"/>
</dbReference>
<reference evidence="2" key="1">
    <citation type="submission" date="2017-08" db="EMBL/GenBank/DDBJ databases">
        <authorList>
            <person name="Grouzdev D.S."/>
            <person name="Gaisin V.A."/>
            <person name="Rysina M.S."/>
            <person name="Gorlenko V.M."/>
        </authorList>
    </citation>
    <scope>NUCLEOTIDE SEQUENCE [LARGE SCALE GENOMIC DNA]</scope>
    <source>
        <strain evidence="2">Kir15-3F</strain>
    </source>
</reference>
<gene>
    <name evidence="1" type="primary">casB</name>
    <name evidence="1" type="ORF">CJ255_19045</name>
</gene>
<sequence>MANERSGWVSNQESTPRQRQIAEFVANLERLDAAGRARLKRNAGRRLNEARDVQRVFFQALPYALAGRAFEEEIYFLVATLYPLADSRNDSTNLGQTMRRVRQTRESESIDRRFQSLLDSNSEQLPFRLRQIVRLAAASEQTIDWAQLLQDLLAWEHPERYIQLRWARNYFVGE</sequence>
<dbReference type="Gene3D" id="1.10.520.40">
    <property type="entry name" value="CRISPR-associated protein Cse2"/>
    <property type="match status" value="1"/>
</dbReference>
<dbReference type="OrthoDB" id="160663at2"/>
<dbReference type="InterPro" id="IPR013382">
    <property type="entry name" value="CRISPR-assoc_prot_Cse2"/>
</dbReference>
<evidence type="ECO:0000313" key="1">
    <source>
        <dbReference type="EMBL" id="PDW01461.1"/>
    </source>
</evidence>
<dbReference type="InterPro" id="IPR038287">
    <property type="entry name" value="Cse2_sf"/>
</dbReference>